<keyword evidence="5 6" id="KW-0472">Membrane</keyword>
<protein>
    <submittedName>
        <fullName evidence="8">MFS transporter</fullName>
    </submittedName>
</protein>
<feature type="transmembrane region" description="Helical" evidence="6">
    <location>
        <begin position="288"/>
        <end position="307"/>
    </location>
</feature>
<evidence type="ECO:0000256" key="1">
    <source>
        <dbReference type="ARBA" id="ARBA00004141"/>
    </source>
</evidence>
<feature type="transmembrane region" description="Helical" evidence="6">
    <location>
        <begin position="168"/>
        <end position="188"/>
    </location>
</feature>
<evidence type="ECO:0000256" key="2">
    <source>
        <dbReference type="ARBA" id="ARBA00022448"/>
    </source>
</evidence>
<dbReference type="InterPro" id="IPR020846">
    <property type="entry name" value="MFS_dom"/>
</dbReference>
<evidence type="ECO:0000256" key="3">
    <source>
        <dbReference type="ARBA" id="ARBA00022692"/>
    </source>
</evidence>
<feature type="domain" description="Major facilitator superfamily (MFS) profile" evidence="7">
    <location>
        <begin position="37"/>
        <end position="444"/>
    </location>
</feature>
<organism evidence="8 9">
    <name type="scientific">Sphingomonas alba</name>
    <dbReference type="NCBI Taxonomy" id="2908208"/>
    <lineage>
        <taxon>Bacteria</taxon>
        <taxon>Pseudomonadati</taxon>
        <taxon>Pseudomonadota</taxon>
        <taxon>Alphaproteobacteria</taxon>
        <taxon>Sphingomonadales</taxon>
        <taxon>Sphingomonadaceae</taxon>
        <taxon>Sphingomonas</taxon>
    </lineage>
</organism>
<evidence type="ECO:0000256" key="5">
    <source>
        <dbReference type="ARBA" id="ARBA00023136"/>
    </source>
</evidence>
<feature type="transmembrane region" description="Helical" evidence="6">
    <location>
        <begin position="102"/>
        <end position="123"/>
    </location>
</feature>
<proteinExistence type="predicted"/>
<gene>
    <name evidence="8" type="ORF">LZ536_04555</name>
</gene>
<accession>A0ABT0RKK9</accession>
<dbReference type="SUPFAM" id="SSF103473">
    <property type="entry name" value="MFS general substrate transporter"/>
    <property type="match status" value="1"/>
</dbReference>
<dbReference type="CDD" id="cd17328">
    <property type="entry name" value="MFS_spinster_like"/>
    <property type="match status" value="1"/>
</dbReference>
<feature type="transmembrane region" description="Helical" evidence="6">
    <location>
        <begin position="319"/>
        <end position="339"/>
    </location>
</feature>
<keyword evidence="2" id="KW-0813">Transport</keyword>
<feature type="transmembrane region" description="Helical" evidence="6">
    <location>
        <begin position="35"/>
        <end position="52"/>
    </location>
</feature>
<dbReference type="Proteomes" id="UP001165363">
    <property type="component" value="Unassembled WGS sequence"/>
</dbReference>
<keyword evidence="4 6" id="KW-1133">Transmembrane helix</keyword>
<dbReference type="PANTHER" id="PTHR23505">
    <property type="entry name" value="SPINSTER"/>
    <property type="match status" value="1"/>
</dbReference>
<evidence type="ECO:0000256" key="6">
    <source>
        <dbReference type="SAM" id="Phobius"/>
    </source>
</evidence>
<name>A0ABT0RKK9_9SPHN</name>
<dbReference type="InterPro" id="IPR044770">
    <property type="entry name" value="MFS_spinster-like"/>
</dbReference>
<dbReference type="EMBL" id="JAMGBD010000001">
    <property type="protein sequence ID" value="MCL6683176.1"/>
    <property type="molecule type" value="Genomic_DNA"/>
</dbReference>
<comment type="subcellular location">
    <subcellularLocation>
        <location evidence="1">Membrane</location>
        <topology evidence="1">Multi-pass membrane protein</topology>
    </subcellularLocation>
</comment>
<dbReference type="InterPro" id="IPR011701">
    <property type="entry name" value="MFS"/>
</dbReference>
<dbReference type="InterPro" id="IPR036259">
    <property type="entry name" value="MFS_trans_sf"/>
</dbReference>
<sequence>MFPPPDRSFMQRWSQALTGVAAAGAHNPPSRRTQTVMLVTLTFVYVLNFLDRQLLGILAKPIQDSLHITDGQLGLIGGLYFAFFYCFIAIPVGWFADRTNRVNVLSLACAIWSAATAACGMSANYTQLVIARMTVGFGEAGGVPPSYALITDTFPPGERGTALGIYNLGPPIGAAIGIAFGASIAAAFDWRDAFITIGVIGIVAAVVVKLTIREPERGALDRLHSGEGQGAAPAKAPFIATITAFFRNPVLLLASLGSGATQFVTYGLGNFAVLFLMREKGMTLNDVAIWYALVVAMGMSGGMLVSGRIIDRFTRQSRAAYAVAPAISLAAAMPFYLLFVWAPDWRLALVFLTVAMFLNYFYLSSSIALVQEEVRPEERVLSGALLLLVMNFIGLGLGPTYVGAASDYFAAQGHENSLQISLYTMTPFYLVAIFFFVLLARRLKAEPRFAKAK</sequence>
<evidence type="ECO:0000256" key="4">
    <source>
        <dbReference type="ARBA" id="ARBA00022989"/>
    </source>
</evidence>
<keyword evidence="9" id="KW-1185">Reference proteome</keyword>
<dbReference type="Pfam" id="PF07690">
    <property type="entry name" value="MFS_1"/>
    <property type="match status" value="1"/>
</dbReference>
<feature type="transmembrane region" description="Helical" evidence="6">
    <location>
        <begin position="250"/>
        <end position="276"/>
    </location>
</feature>
<evidence type="ECO:0000313" key="8">
    <source>
        <dbReference type="EMBL" id="MCL6683176.1"/>
    </source>
</evidence>
<evidence type="ECO:0000259" key="7">
    <source>
        <dbReference type="PROSITE" id="PS50850"/>
    </source>
</evidence>
<dbReference type="PANTHER" id="PTHR23505:SF79">
    <property type="entry name" value="PROTEIN SPINSTER"/>
    <property type="match status" value="1"/>
</dbReference>
<dbReference type="Gene3D" id="1.20.1250.20">
    <property type="entry name" value="MFS general substrate transporter like domains"/>
    <property type="match status" value="2"/>
</dbReference>
<feature type="transmembrane region" description="Helical" evidence="6">
    <location>
        <begin position="384"/>
        <end position="402"/>
    </location>
</feature>
<dbReference type="RefSeq" id="WP_249847117.1">
    <property type="nucleotide sequence ID" value="NZ_JAMGBD010000001.1"/>
</dbReference>
<feature type="transmembrane region" description="Helical" evidence="6">
    <location>
        <begin position="194"/>
        <end position="212"/>
    </location>
</feature>
<feature type="transmembrane region" description="Helical" evidence="6">
    <location>
        <begin position="422"/>
        <end position="440"/>
    </location>
</feature>
<feature type="transmembrane region" description="Helical" evidence="6">
    <location>
        <begin position="345"/>
        <end position="363"/>
    </location>
</feature>
<comment type="caution">
    <text evidence="8">The sequence shown here is derived from an EMBL/GenBank/DDBJ whole genome shotgun (WGS) entry which is preliminary data.</text>
</comment>
<keyword evidence="3 6" id="KW-0812">Transmembrane</keyword>
<dbReference type="PROSITE" id="PS50850">
    <property type="entry name" value="MFS"/>
    <property type="match status" value="1"/>
</dbReference>
<evidence type="ECO:0000313" key="9">
    <source>
        <dbReference type="Proteomes" id="UP001165363"/>
    </source>
</evidence>
<feature type="transmembrane region" description="Helical" evidence="6">
    <location>
        <begin position="73"/>
        <end position="96"/>
    </location>
</feature>
<reference evidence="8" key="1">
    <citation type="submission" date="2022-05" db="EMBL/GenBank/DDBJ databases">
        <authorList>
            <person name="Jo J.-H."/>
            <person name="Im W.-T."/>
        </authorList>
    </citation>
    <scope>NUCLEOTIDE SEQUENCE</scope>
    <source>
        <strain evidence="8">SE158</strain>
    </source>
</reference>